<evidence type="ECO:0000256" key="3">
    <source>
        <dbReference type="SAM" id="SignalP"/>
    </source>
</evidence>
<dbReference type="PROSITE" id="PS51257">
    <property type="entry name" value="PROKAR_LIPOPROTEIN"/>
    <property type="match status" value="1"/>
</dbReference>
<accession>A0A7W2TVN7</accession>
<dbReference type="PANTHER" id="PTHR46652:SF3">
    <property type="entry name" value="LEUCINE-RICH REPEAT-CONTAINING PROTEIN 9"/>
    <property type="match status" value="1"/>
</dbReference>
<dbReference type="PANTHER" id="PTHR46652">
    <property type="entry name" value="LEUCINE-RICH REPEAT AND IQ DOMAIN-CONTAINING PROTEIN 1-RELATED"/>
    <property type="match status" value="1"/>
</dbReference>
<dbReference type="PROSITE" id="PS51450">
    <property type="entry name" value="LRR"/>
    <property type="match status" value="2"/>
</dbReference>
<name>A0A7W2TVN7_9GAMM</name>
<dbReference type="Proteomes" id="UP000539350">
    <property type="component" value="Unassembled WGS sequence"/>
</dbReference>
<organism evidence="4 5">
    <name type="scientific">Sediminihaliea albiluteola</name>
    <dbReference type="NCBI Taxonomy" id="2758564"/>
    <lineage>
        <taxon>Bacteria</taxon>
        <taxon>Pseudomonadati</taxon>
        <taxon>Pseudomonadota</taxon>
        <taxon>Gammaproteobacteria</taxon>
        <taxon>Cellvibrionales</taxon>
        <taxon>Halieaceae</taxon>
        <taxon>Sediminihaliea</taxon>
    </lineage>
</organism>
<keyword evidence="2" id="KW-0677">Repeat</keyword>
<protein>
    <submittedName>
        <fullName evidence="4">Leucine-rich repeat domain-containing protein</fullName>
    </submittedName>
</protein>
<keyword evidence="1" id="KW-0433">Leucine-rich repeat</keyword>
<dbReference type="AlphaFoldDB" id="A0A7W2TVN7"/>
<dbReference type="InterPro" id="IPR050836">
    <property type="entry name" value="SDS22/Internalin_LRR"/>
</dbReference>
<reference evidence="4 5" key="1">
    <citation type="submission" date="2020-07" db="EMBL/GenBank/DDBJ databases">
        <title>Halieaceae bacterium, F7430, whole genome shotgun sequencing project.</title>
        <authorList>
            <person name="Jiang S."/>
            <person name="Liu Z.W."/>
            <person name="Du Z.J."/>
        </authorList>
    </citation>
    <scope>NUCLEOTIDE SEQUENCE [LARGE SCALE GENOMIC DNA]</scope>
    <source>
        <strain evidence="4 5">F7430</strain>
    </source>
</reference>
<feature type="chain" id="PRO_5030824740" evidence="3">
    <location>
        <begin position="23"/>
        <end position="164"/>
    </location>
</feature>
<dbReference type="SUPFAM" id="SSF52058">
    <property type="entry name" value="L domain-like"/>
    <property type="match status" value="1"/>
</dbReference>
<keyword evidence="5" id="KW-1185">Reference proteome</keyword>
<dbReference type="InterPro" id="IPR032675">
    <property type="entry name" value="LRR_dom_sf"/>
</dbReference>
<evidence type="ECO:0000256" key="2">
    <source>
        <dbReference type="ARBA" id="ARBA00022737"/>
    </source>
</evidence>
<comment type="caution">
    <text evidence="4">The sequence shown here is derived from an EMBL/GenBank/DDBJ whole genome shotgun (WGS) entry which is preliminary data.</text>
</comment>
<dbReference type="InterPro" id="IPR001611">
    <property type="entry name" value="Leu-rich_rpt"/>
</dbReference>
<gene>
    <name evidence="4" type="ORF">H2508_06515</name>
</gene>
<sequence>MLSRLSASLLALLLLSACQQYDFSVNDKVVYTPHPLFSDFAAADPALQQCIEKTIKDRKITQMTQLKELSCRSAGIESLEGLAAFTALQELDLSDNSIVDISELAAIGSLSELYLTANQILDPSPLTDLPALDSLDLSANKSLRCPNRQTLLRVGRLQLPRHCG</sequence>
<keyword evidence="3" id="KW-0732">Signal</keyword>
<feature type="signal peptide" evidence="3">
    <location>
        <begin position="1"/>
        <end position="22"/>
    </location>
</feature>
<dbReference type="RefSeq" id="WP_182170418.1">
    <property type="nucleotide sequence ID" value="NZ_JACFXU010000013.1"/>
</dbReference>
<dbReference type="Gene3D" id="3.80.10.10">
    <property type="entry name" value="Ribonuclease Inhibitor"/>
    <property type="match status" value="1"/>
</dbReference>
<dbReference type="Pfam" id="PF12799">
    <property type="entry name" value="LRR_4"/>
    <property type="match status" value="1"/>
</dbReference>
<evidence type="ECO:0000256" key="1">
    <source>
        <dbReference type="ARBA" id="ARBA00022614"/>
    </source>
</evidence>
<dbReference type="InterPro" id="IPR025875">
    <property type="entry name" value="Leu-rich_rpt_4"/>
</dbReference>
<evidence type="ECO:0000313" key="5">
    <source>
        <dbReference type="Proteomes" id="UP000539350"/>
    </source>
</evidence>
<dbReference type="EMBL" id="JACFXU010000013">
    <property type="protein sequence ID" value="MBA6412765.1"/>
    <property type="molecule type" value="Genomic_DNA"/>
</dbReference>
<evidence type="ECO:0000313" key="4">
    <source>
        <dbReference type="EMBL" id="MBA6412765.1"/>
    </source>
</evidence>
<proteinExistence type="predicted"/>